<dbReference type="PANTHER" id="PTHR30616:SF2">
    <property type="entry name" value="PURINE NUCLEOSIDE PHOSPHORYLASE LACC1"/>
    <property type="match status" value="1"/>
</dbReference>
<gene>
    <name evidence="11" type="ORF">GCM10007876_11290</name>
</gene>
<dbReference type="InterPro" id="IPR011324">
    <property type="entry name" value="Cytotoxic_necrot_fac-like_cat"/>
</dbReference>
<dbReference type="PANTHER" id="PTHR30616">
    <property type="entry name" value="UNCHARACTERIZED PROTEIN YFIH"/>
    <property type="match status" value="1"/>
</dbReference>
<comment type="catalytic activity">
    <reaction evidence="7">
        <text>adenosine + H2O + H(+) = inosine + NH4(+)</text>
        <dbReference type="Rhea" id="RHEA:24408"/>
        <dbReference type="ChEBI" id="CHEBI:15377"/>
        <dbReference type="ChEBI" id="CHEBI:15378"/>
        <dbReference type="ChEBI" id="CHEBI:16335"/>
        <dbReference type="ChEBI" id="CHEBI:17596"/>
        <dbReference type="ChEBI" id="CHEBI:28938"/>
        <dbReference type="EC" id="3.5.4.4"/>
    </reaction>
    <physiologicalReaction direction="left-to-right" evidence="7">
        <dbReference type="Rhea" id="RHEA:24409"/>
    </physiologicalReaction>
</comment>
<dbReference type="GO" id="GO:0016787">
    <property type="term" value="F:hydrolase activity"/>
    <property type="evidence" value="ECO:0007669"/>
    <property type="project" value="UniProtKB-KW"/>
</dbReference>
<evidence type="ECO:0000256" key="1">
    <source>
        <dbReference type="ARBA" id="ARBA00000553"/>
    </source>
</evidence>
<keyword evidence="4" id="KW-0479">Metal-binding</keyword>
<organism evidence="11 12">
    <name type="scientific">Litoribrevibacter albus</name>
    <dbReference type="NCBI Taxonomy" id="1473156"/>
    <lineage>
        <taxon>Bacteria</taxon>
        <taxon>Pseudomonadati</taxon>
        <taxon>Pseudomonadota</taxon>
        <taxon>Gammaproteobacteria</taxon>
        <taxon>Oceanospirillales</taxon>
        <taxon>Oceanospirillaceae</taxon>
        <taxon>Litoribrevibacter</taxon>
    </lineage>
</organism>
<keyword evidence="12" id="KW-1185">Reference proteome</keyword>
<reference evidence="11" key="2">
    <citation type="submission" date="2023-01" db="EMBL/GenBank/DDBJ databases">
        <title>Draft genome sequence of Litoribrevibacter albus strain NBRC 110071.</title>
        <authorList>
            <person name="Sun Q."/>
            <person name="Mori K."/>
        </authorList>
    </citation>
    <scope>NUCLEOTIDE SEQUENCE</scope>
    <source>
        <strain evidence="11">NBRC 110071</strain>
    </source>
</reference>
<dbReference type="EMBL" id="BSNM01000006">
    <property type="protein sequence ID" value="GLQ30651.1"/>
    <property type="molecule type" value="Genomic_DNA"/>
</dbReference>
<dbReference type="CDD" id="cd16833">
    <property type="entry name" value="YfiH"/>
    <property type="match status" value="1"/>
</dbReference>
<comment type="caution">
    <text evidence="11">The sequence shown here is derived from an EMBL/GenBank/DDBJ whole genome shotgun (WGS) entry which is preliminary data.</text>
</comment>
<dbReference type="Proteomes" id="UP001161389">
    <property type="component" value="Unassembled WGS sequence"/>
</dbReference>
<accession>A0AA37S8S9</accession>
<evidence type="ECO:0000256" key="8">
    <source>
        <dbReference type="ARBA" id="ARBA00048968"/>
    </source>
</evidence>
<dbReference type="SUPFAM" id="SSF64438">
    <property type="entry name" value="CNF1/YfiH-like putative cysteine hydrolases"/>
    <property type="match status" value="1"/>
</dbReference>
<proteinExistence type="inferred from homology"/>
<evidence type="ECO:0000256" key="2">
    <source>
        <dbReference type="ARBA" id="ARBA00007353"/>
    </source>
</evidence>
<keyword evidence="5" id="KW-0378">Hydrolase</keyword>
<dbReference type="AlphaFoldDB" id="A0AA37S8S9"/>
<evidence type="ECO:0000313" key="11">
    <source>
        <dbReference type="EMBL" id="GLQ30651.1"/>
    </source>
</evidence>
<evidence type="ECO:0000256" key="4">
    <source>
        <dbReference type="ARBA" id="ARBA00022723"/>
    </source>
</evidence>
<evidence type="ECO:0000256" key="10">
    <source>
        <dbReference type="RuleBase" id="RU361274"/>
    </source>
</evidence>
<dbReference type="Gene3D" id="3.60.140.10">
    <property type="entry name" value="CNF1/YfiH-like putative cysteine hydrolases"/>
    <property type="match status" value="1"/>
</dbReference>
<comment type="catalytic activity">
    <reaction evidence="8">
        <text>adenosine + phosphate = alpha-D-ribose 1-phosphate + adenine</text>
        <dbReference type="Rhea" id="RHEA:27642"/>
        <dbReference type="ChEBI" id="CHEBI:16335"/>
        <dbReference type="ChEBI" id="CHEBI:16708"/>
        <dbReference type="ChEBI" id="CHEBI:43474"/>
        <dbReference type="ChEBI" id="CHEBI:57720"/>
        <dbReference type="EC" id="2.4.2.1"/>
    </reaction>
    <physiologicalReaction direction="left-to-right" evidence="8">
        <dbReference type="Rhea" id="RHEA:27643"/>
    </physiologicalReaction>
</comment>
<evidence type="ECO:0000313" key="12">
    <source>
        <dbReference type="Proteomes" id="UP001161389"/>
    </source>
</evidence>
<evidence type="ECO:0000256" key="9">
    <source>
        <dbReference type="ARBA" id="ARBA00049893"/>
    </source>
</evidence>
<evidence type="ECO:0000256" key="3">
    <source>
        <dbReference type="ARBA" id="ARBA00022679"/>
    </source>
</evidence>
<dbReference type="Pfam" id="PF02578">
    <property type="entry name" value="Cu-oxidase_4"/>
    <property type="match status" value="1"/>
</dbReference>
<protein>
    <recommendedName>
        <fullName evidence="10">Purine nucleoside phosphorylase</fullName>
    </recommendedName>
</protein>
<evidence type="ECO:0000256" key="6">
    <source>
        <dbReference type="ARBA" id="ARBA00022833"/>
    </source>
</evidence>
<comment type="similarity">
    <text evidence="2 10">Belongs to the purine nucleoside phosphorylase YfiH/LACC1 family.</text>
</comment>
<dbReference type="GO" id="GO:0017061">
    <property type="term" value="F:S-methyl-5-thioadenosine phosphorylase activity"/>
    <property type="evidence" value="ECO:0007669"/>
    <property type="project" value="UniProtKB-EC"/>
</dbReference>
<evidence type="ECO:0000256" key="7">
    <source>
        <dbReference type="ARBA" id="ARBA00047989"/>
    </source>
</evidence>
<dbReference type="NCBIfam" id="TIGR00726">
    <property type="entry name" value="peptidoglycan editing factor PgeF"/>
    <property type="match status" value="1"/>
</dbReference>
<reference evidence="11" key="1">
    <citation type="journal article" date="2014" name="Int. J. Syst. Evol. Microbiol.">
        <title>Complete genome sequence of Corynebacterium casei LMG S-19264T (=DSM 44701T), isolated from a smear-ripened cheese.</title>
        <authorList>
            <consortium name="US DOE Joint Genome Institute (JGI-PGF)"/>
            <person name="Walter F."/>
            <person name="Albersmeier A."/>
            <person name="Kalinowski J."/>
            <person name="Ruckert C."/>
        </authorList>
    </citation>
    <scope>NUCLEOTIDE SEQUENCE</scope>
    <source>
        <strain evidence="11">NBRC 110071</strain>
    </source>
</reference>
<dbReference type="RefSeq" id="WP_284379804.1">
    <property type="nucleotide sequence ID" value="NZ_BSNM01000006.1"/>
</dbReference>
<dbReference type="InterPro" id="IPR003730">
    <property type="entry name" value="Cu_polyphenol_OxRdtase"/>
</dbReference>
<comment type="catalytic activity">
    <reaction evidence="9">
        <text>S-methyl-5'-thioadenosine + phosphate = 5-(methylsulfanyl)-alpha-D-ribose 1-phosphate + adenine</text>
        <dbReference type="Rhea" id="RHEA:11852"/>
        <dbReference type="ChEBI" id="CHEBI:16708"/>
        <dbReference type="ChEBI" id="CHEBI:17509"/>
        <dbReference type="ChEBI" id="CHEBI:43474"/>
        <dbReference type="ChEBI" id="CHEBI:58533"/>
        <dbReference type="EC" id="2.4.2.28"/>
    </reaction>
    <physiologicalReaction direction="left-to-right" evidence="9">
        <dbReference type="Rhea" id="RHEA:11853"/>
    </physiologicalReaction>
</comment>
<keyword evidence="6" id="KW-0862">Zinc</keyword>
<sequence>MADKGTSQESIIWANWPAPDHVKACVSTRYGGFSDVPYQSLNMGDHVGDDPSCVVKNRAKFLHLAGLKTVGQWLNQVHGIHVVDARDDGKVREGDAVMTDQPNLPCVVMTADCLPVFFTDQAGSKVAVAHAGWRGLVSGVLEETISAMALEPASLMAWMGPAISRHYFEVGPEVRREFIEHDLAADAAFQPDYMSRGKYFADLYALAKMRLNHAGVDAVYGGNYCTWDDNRFFSYRKEGTTGRMASMIWINK</sequence>
<keyword evidence="3" id="KW-0808">Transferase</keyword>
<dbReference type="InterPro" id="IPR038371">
    <property type="entry name" value="Cu_polyphenol_OxRdtase_sf"/>
</dbReference>
<name>A0AA37S8S9_9GAMM</name>
<evidence type="ECO:0000256" key="5">
    <source>
        <dbReference type="ARBA" id="ARBA00022801"/>
    </source>
</evidence>
<comment type="catalytic activity">
    <reaction evidence="1">
        <text>inosine + phosphate = alpha-D-ribose 1-phosphate + hypoxanthine</text>
        <dbReference type="Rhea" id="RHEA:27646"/>
        <dbReference type="ChEBI" id="CHEBI:17368"/>
        <dbReference type="ChEBI" id="CHEBI:17596"/>
        <dbReference type="ChEBI" id="CHEBI:43474"/>
        <dbReference type="ChEBI" id="CHEBI:57720"/>
        <dbReference type="EC" id="2.4.2.1"/>
    </reaction>
    <physiologicalReaction direction="left-to-right" evidence="1">
        <dbReference type="Rhea" id="RHEA:27647"/>
    </physiologicalReaction>
</comment>
<dbReference type="GO" id="GO:0005507">
    <property type="term" value="F:copper ion binding"/>
    <property type="evidence" value="ECO:0007669"/>
    <property type="project" value="TreeGrafter"/>
</dbReference>